<gene>
    <name evidence="3" type="ORF">PLOB_00001545</name>
</gene>
<feature type="region of interest" description="Disordered" evidence="1">
    <location>
        <begin position="602"/>
        <end position="638"/>
    </location>
</feature>
<feature type="compositionally biased region" description="Basic and acidic residues" evidence="1">
    <location>
        <begin position="250"/>
        <end position="264"/>
    </location>
</feature>
<dbReference type="Proteomes" id="UP001159405">
    <property type="component" value="Unassembled WGS sequence"/>
</dbReference>
<feature type="region of interest" description="Disordered" evidence="1">
    <location>
        <begin position="231"/>
        <end position="279"/>
    </location>
</feature>
<proteinExistence type="predicted"/>
<feature type="compositionally biased region" description="Basic and acidic residues" evidence="1">
    <location>
        <begin position="427"/>
        <end position="439"/>
    </location>
</feature>
<feature type="compositionally biased region" description="Basic and acidic residues" evidence="1">
    <location>
        <begin position="366"/>
        <end position="376"/>
    </location>
</feature>
<protein>
    <submittedName>
        <fullName evidence="3">Uncharacterized protein</fullName>
    </submittedName>
</protein>
<sequence>MELWWIILAGCGGGLLLIAYVGFVIYKIVRHRKRKYQRDPEGLTDGRDWTVHIHEHFERRVDGLCMDTISGSAKLRRKPIIPGEEEAVLQSIFKVSSPPNVPKDKHDGPQRTSGDMSRLNGVTEPGNTSPKVIQRSEYTWENLLRQPSDVRMTRSHTINYDLTDYRSQMRLDATTRSLNFDRDLQRRQQKVRSKSLRAHKSREPESNNLISVDETIPFTRITVCERAGQDIHKNESSEKSPLCTNTMKTANEHSKSDRSTDKSRRVSRSGSVPSVRAREMVLQREGDVLPRERSESLRWIPEPDYQLESMEEIVKSVNSLDTKERLERSNRNKDLVNFQANKTQDVNKTKRISRSGSAPSTQAKETVMKNEADGPQRKRSVSLRWIPEPDYQSVTVDELVSPTQSTEEDYHRQKAIRSESGSGELVGIKKTENLDRNKNESSSPFSKDGGDFVRKFSIPGVAQRISTDKALEKSLATVSDLHNEEAGLDKDRIQAFDHQIPPERPNSGQYEGTTAKRNTVDERAANQEHSNSNRDPETRVNLKKTPAAEEKRHEYVIGNTQSVVSSVNKPSEVASIGKMKIVKNETRPWMVSQERTLKYPIKDNSATGLNSTSTQPKSQPTSTGNAAYEHNKPDLGSRLSTSDLVKAALRNHTKSNDFNNNNVVTMPLTTTAPPSDNQVLEVSDIALKADSSLAATDLNPNVSTPRDNDAGLTLEERKKHWKREQIVDQLHSARQNNVNQNFIFGTGLAYQSCMPELQNKLKQLTMTK</sequence>
<feature type="region of interest" description="Disordered" evidence="1">
    <location>
        <begin position="401"/>
        <end position="451"/>
    </location>
</feature>
<dbReference type="EMBL" id="CALNXK010000101">
    <property type="protein sequence ID" value="CAH3155426.1"/>
    <property type="molecule type" value="Genomic_DNA"/>
</dbReference>
<feature type="region of interest" description="Disordered" evidence="1">
    <location>
        <begin position="94"/>
        <end position="130"/>
    </location>
</feature>
<evidence type="ECO:0000313" key="4">
    <source>
        <dbReference type="Proteomes" id="UP001159405"/>
    </source>
</evidence>
<organism evidence="3 4">
    <name type="scientific">Porites lobata</name>
    <dbReference type="NCBI Taxonomy" id="104759"/>
    <lineage>
        <taxon>Eukaryota</taxon>
        <taxon>Metazoa</taxon>
        <taxon>Cnidaria</taxon>
        <taxon>Anthozoa</taxon>
        <taxon>Hexacorallia</taxon>
        <taxon>Scleractinia</taxon>
        <taxon>Fungiina</taxon>
        <taxon>Poritidae</taxon>
        <taxon>Porites</taxon>
    </lineage>
</organism>
<feature type="region of interest" description="Disordered" evidence="1">
    <location>
        <begin position="185"/>
        <end position="208"/>
    </location>
</feature>
<evidence type="ECO:0000256" key="2">
    <source>
        <dbReference type="SAM" id="Phobius"/>
    </source>
</evidence>
<accession>A0ABN8Q1R6</accession>
<feature type="transmembrane region" description="Helical" evidence="2">
    <location>
        <begin position="6"/>
        <end position="29"/>
    </location>
</feature>
<reference evidence="3 4" key="1">
    <citation type="submission" date="2022-05" db="EMBL/GenBank/DDBJ databases">
        <authorList>
            <consortium name="Genoscope - CEA"/>
            <person name="William W."/>
        </authorList>
    </citation>
    <scope>NUCLEOTIDE SEQUENCE [LARGE SCALE GENOMIC DNA]</scope>
</reference>
<feature type="compositionally biased region" description="Polar residues" evidence="1">
    <location>
        <begin position="354"/>
        <end position="364"/>
    </location>
</feature>
<feature type="region of interest" description="Disordered" evidence="1">
    <location>
        <begin position="345"/>
        <end position="383"/>
    </location>
</feature>
<comment type="caution">
    <text evidence="3">The sequence shown here is derived from an EMBL/GenBank/DDBJ whole genome shotgun (WGS) entry which is preliminary data.</text>
</comment>
<name>A0ABN8Q1R6_9CNID</name>
<keyword evidence="2" id="KW-1133">Transmembrane helix</keyword>
<keyword evidence="4" id="KW-1185">Reference proteome</keyword>
<evidence type="ECO:0000313" key="3">
    <source>
        <dbReference type="EMBL" id="CAH3155426.1"/>
    </source>
</evidence>
<feature type="compositionally biased region" description="Basic residues" evidence="1">
    <location>
        <begin position="187"/>
        <end position="200"/>
    </location>
</feature>
<keyword evidence="2" id="KW-0812">Transmembrane</keyword>
<evidence type="ECO:0000256" key="1">
    <source>
        <dbReference type="SAM" id="MobiDB-lite"/>
    </source>
</evidence>
<feature type="compositionally biased region" description="Low complexity" evidence="1">
    <location>
        <begin position="611"/>
        <end position="623"/>
    </location>
</feature>
<keyword evidence="2" id="KW-0472">Membrane</keyword>